<dbReference type="RefSeq" id="WP_204818036.1">
    <property type="nucleotide sequence ID" value="NZ_JANHOF010000004.1"/>
</dbReference>
<keyword evidence="3" id="KW-1185">Reference proteome</keyword>
<organism evidence="2 3">
    <name type="scientific">Paenibacillus mendelii</name>
    <dbReference type="NCBI Taxonomy" id="206163"/>
    <lineage>
        <taxon>Bacteria</taxon>
        <taxon>Bacillati</taxon>
        <taxon>Bacillota</taxon>
        <taxon>Bacilli</taxon>
        <taxon>Bacillales</taxon>
        <taxon>Paenibacillaceae</taxon>
        <taxon>Paenibacillus</taxon>
    </lineage>
</organism>
<keyword evidence="1" id="KW-1133">Transmembrane helix</keyword>
<comment type="caution">
    <text evidence="2">The sequence shown here is derived from an EMBL/GenBank/DDBJ whole genome shotgun (WGS) entry which is preliminary data.</text>
</comment>
<keyword evidence="1" id="KW-0472">Membrane</keyword>
<dbReference type="Pfam" id="PF15585">
    <property type="entry name" value="Imm7"/>
    <property type="match status" value="1"/>
</dbReference>
<sequence>MRPTRSTVWYCKITGTISNYVLEIYKWVSKNLPGSYGLLYIHDDEDVKITTSLLSGSWLVGLIALLLAQRRSSKGPIE</sequence>
<evidence type="ECO:0000313" key="2">
    <source>
        <dbReference type="EMBL" id="MFC0391326.1"/>
    </source>
</evidence>
<dbReference type="EMBL" id="JBHLVF010000010">
    <property type="protein sequence ID" value="MFC0391326.1"/>
    <property type="molecule type" value="Genomic_DNA"/>
</dbReference>
<protein>
    <submittedName>
        <fullName evidence="2">Imm7 family immunity protein</fullName>
    </submittedName>
</protein>
<dbReference type="InterPro" id="IPR028965">
    <property type="entry name" value="Imm7"/>
</dbReference>
<feature type="transmembrane region" description="Helical" evidence="1">
    <location>
        <begin position="49"/>
        <end position="68"/>
    </location>
</feature>
<evidence type="ECO:0000256" key="1">
    <source>
        <dbReference type="SAM" id="Phobius"/>
    </source>
</evidence>
<dbReference type="Proteomes" id="UP001589818">
    <property type="component" value="Unassembled WGS sequence"/>
</dbReference>
<proteinExistence type="predicted"/>
<name>A0ABV6J671_9BACL</name>
<evidence type="ECO:0000313" key="3">
    <source>
        <dbReference type="Proteomes" id="UP001589818"/>
    </source>
</evidence>
<accession>A0ABV6J671</accession>
<gene>
    <name evidence="2" type="ORF">ACFFJ8_08040</name>
</gene>
<keyword evidence="1" id="KW-0812">Transmembrane</keyword>
<reference evidence="2 3" key="1">
    <citation type="submission" date="2024-09" db="EMBL/GenBank/DDBJ databases">
        <authorList>
            <person name="Sun Q."/>
            <person name="Mori K."/>
        </authorList>
    </citation>
    <scope>NUCLEOTIDE SEQUENCE [LARGE SCALE GENOMIC DNA]</scope>
    <source>
        <strain evidence="2 3">CCM 4839</strain>
    </source>
</reference>